<feature type="region of interest" description="Disordered" evidence="1">
    <location>
        <begin position="162"/>
        <end position="202"/>
    </location>
</feature>
<evidence type="ECO:0000313" key="2">
    <source>
        <dbReference type="EMBL" id="NER60248.1"/>
    </source>
</evidence>
<sequence>MMRAAQYGSDAIAGVINIVLKENDNGGNLGYRFGGYDKGDGLQRKLSGWKGLALGLGQRVRPVQPGGQQRGRPGRRLHRLRLCHLCTQEHRRRRLLRPAHHADPQLRHDALQRYPDGRLPITRYNLQDYALTGGVRYEDDTLGTFDLAANYGNDTLKSTDRNAINPSWGDARSPATTRASPTLMPPRWNTRCSAPMSTWKAN</sequence>
<organism evidence="2 3">
    <name type="scientific">Pseudomonas brassicae</name>
    <dbReference type="NCBI Taxonomy" id="2708063"/>
    <lineage>
        <taxon>Bacteria</taxon>
        <taxon>Pseudomonadati</taxon>
        <taxon>Pseudomonadota</taxon>
        <taxon>Gammaproteobacteria</taxon>
        <taxon>Pseudomonadales</taxon>
        <taxon>Pseudomonadaceae</taxon>
        <taxon>Pseudomonas</taxon>
    </lineage>
</organism>
<feature type="compositionally biased region" description="Polar residues" evidence="1">
    <location>
        <begin position="190"/>
        <end position="202"/>
    </location>
</feature>
<evidence type="ECO:0000256" key="1">
    <source>
        <dbReference type="SAM" id="MobiDB-lite"/>
    </source>
</evidence>
<dbReference type="SUPFAM" id="SSF56935">
    <property type="entry name" value="Porins"/>
    <property type="match status" value="1"/>
</dbReference>
<comment type="caution">
    <text evidence="2">The sequence shown here is derived from an EMBL/GenBank/DDBJ whole genome shotgun (WGS) entry which is preliminary data.</text>
</comment>
<dbReference type="EMBL" id="JAAHBV010000202">
    <property type="protein sequence ID" value="NER60248.1"/>
    <property type="molecule type" value="Genomic_DNA"/>
</dbReference>
<name>A0A6M0CRS9_9PSED</name>
<dbReference type="PANTHER" id="PTHR47234:SF3">
    <property type="entry name" value="SECRETIN_TONB SHORT N-TERMINAL DOMAIN-CONTAINING PROTEIN"/>
    <property type="match status" value="1"/>
</dbReference>
<gene>
    <name evidence="2" type="ORF">G3435_10125</name>
</gene>
<evidence type="ECO:0008006" key="4">
    <source>
        <dbReference type="Google" id="ProtNLM"/>
    </source>
</evidence>
<proteinExistence type="predicted"/>
<evidence type="ECO:0000313" key="3">
    <source>
        <dbReference type="Proteomes" id="UP000480410"/>
    </source>
</evidence>
<dbReference type="Proteomes" id="UP000480410">
    <property type="component" value="Unassembled WGS sequence"/>
</dbReference>
<dbReference type="AlphaFoldDB" id="A0A6M0CRS9"/>
<dbReference type="PANTHER" id="PTHR47234">
    <property type="match status" value="1"/>
</dbReference>
<protein>
    <recommendedName>
        <fullName evidence="4">TonB-dependent receptor</fullName>
    </recommendedName>
</protein>
<accession>A0A6M0CRS9</accession>
<reference evidence="2 3" key="1">
    <citation type="submission" date="2020-02" db="EMBL/GenBank/DDBJ databases">
        <title>Broccoli isolated Pseudomonas sp.</title>
        <authorList>
            <person name="Fujikawa T."/>
            <person name="Sawada H."/>
        </authorList>
    </citation>
    <scope>NUCLEOTIDE SEQUENCE [LARGE SCALE GENOMIC DNA]</scope>
    <source>
        <strain evidence="2 3">MAFF212428</strain>
    </source>
</reference>